<dbReference type="Gramene" id="PHT75382">
    <property type="protein sequence ID" value="PHT75382"/>
    <property type="gene ID" value="T459_18904"/>
</dbReference>
<dbReference type="EMBL" id="AYRZ02000007">
    <property type="protein sequence ID" value="PHT75382.1"/>
    <property type="molecule type" value="Genomic_DNA"/>
</dbReference>
<evidence type="ECO:0008006" key="3">
    <source>
        <dbReference type="Google" id="ProtNLM"/>
    </source>
</evidence>
<sequence>MFVGVRGLPDNDIDIGLSLLDGMLCFHITTEDDSLGTFKLWPMKDYGVKESWIVLFTIQVDGLAIAKPKYRFPDGDVLLYSPGELPHRGLKPWTFTFQTSKGKFGFWPRGSIEKGIVYKEILISPKLVM</sequence>
<reference evidence="1 2" key="2">
    <citation type="journal article" date="2017" name="Genome Biol.">
        <title>New reference genome sequences of hot pepper reveal the massive evolution of plant disease-resistance genes by retroduplication.</title>
        <authorList>
            <person name="Kim S."/>
            <person name="Park J."/>
            <person name="Yeom S.I."/>
            <person name="Kim Y.M."/>
            <person name="Seo E."/>
            <person name="Kim K.T."/>
            <person name="Kim M.S."/>
            <person name="Lee J.M."/>
            <person name="Cheong K."/>
            <person name="Shin H.S."/>
            <person name="Kim S.B."/>
            <person name="Han K."/>
            <person name="Lee J."/>
            <person name="Park M."/>
            <person name="Lee H.A."/>
            <person name="Lee H.Y."/>
            <person name="Lee Y."/>
            <person name="Oh S."/>
            <person name="Lee J.H."/>
            <person name="Choi E."/>
            <person name="Choi E."/>
            <person name="Lee S.E."/>
            <person name="Jeon J."/>
            <person name="Kim H."/>
            <person name="Choi G."/>
            <person name="Song H."/>
            <person name="Lee J."/>
            <person name="Lee S.C."/>
            <person name="Kwon J.K."/>
            <person name="Lee H.Y."/>
            <person name="Koo N."/>
            <person name="Hong Y."/>
            <person name="Kim R.W."/>
            <person name="Kang W.H."/>
            <person name="Huh J.H."/>
            <person name="Kang B.C."/>
            <person name="Yang T.J."/>
            <person name="Lee Y.H."/>
            <person name="Bennetzen J.L."/>
            <person name="Choi D."/>
        </authorList>
    </citation>
    <scope>NUCLEOTIDE SEQUENCE [LARGE SCALE GENOMIC DNA]</scope>
    <source>
        <strain evidence="2">cv. CM334</strain>
    </source>
</reference>
<dbReference type="AlphaFoldDB" id="A0A2G2Z043"/>
<reference evidence="1 2" key="1">
    <citation type="journal article" date="2014" name="Nat. Genet.">
        <title>Genome sequence of the hot pepper provides insights into the evolution of pungency in Capsicum species.</title>
        <authorList>
            <person name="Kim S."/>
            <person name="Park M."/>
            <person name="Yeom S.I."/>
            <person name="Kim Y.M."/>
            <person name="Lee J.M."/>
            <person name="Lee H.A."/>
            <person name="Seo E."/>
            <person name="Choi J."/>
            <person name="Cheong K."/>
            <person name="Kim K.T."/>
            <person name="Jung K."/>
            <person name="Lee G.W."/>
            <person name="Oh S.K."/>
            <person name="Bae C."/>
            <person name="Kim S.B."/>
            <person name="Lee H.Y."/>
            <person name="Kim S.Y."/>
            <person name="Kim M.S."/>
            <person name="Kang B.C."/>
            <person name="Jo Y.D."/>
            <person name="Yang H.B."/>
            <person name="Jeong H.J."/>
            <person name="Kang W.H."/>
            <person name="Kwon J.K."/>
            <person name="Shin C."/>
            <person name="Lim J.Y."/>
            <person name="Park J.H."/>
            <person name="Huh J.H."/>
            <person name="Kim J.S."/>
            <person name="Kim B.D."/>
            <person name="Cohen O."/>
            <person name="Paran I."/>
            <person name="Suh M.C."/>
            <person name="Lee S.B."/>
            <person name="Kim Y.K."/>
            <person name="Shin Y."/>
            <person name="Noh S.J."/>
            <person name="Park J."/>
            <person name="Seo Y.S."/>
            <person name="Kwon S.Y."/>
            <person name="Kim H.A."/>
            <person name="Park J.M."/>
            <person name="Kim H.J."/>
            <person name="Choi S.B."/>
            <person name="Bosland P.W."/>
            <person name="Reeves G."/>
            <person name="Jo S.H."/>
            <person name="Lee B.W."/>
            <person name="Cho H.T."/>
            <person name="Choi H.S."/>
            <person name="Lee M.S."/>
            <person name="Yu Y."/>
            <person name="Do Choi Y."/>
            <person name="Park B.S."/>
            <person name="van Deynze A."/>
            <person name="Ashrafi H."/>
            <person name="Hill T."/>
            <person name="Kim W.T."/>
            <person name="Pai H.S."/>
            <person name="Ahn H.K."/>
            <person name="Yeam I."/>
            <person name="Giovannoni J.J."/>
            <person name="Rose J.K."/>
            <person name="Sorensen I."/>
            <person name="Lee S.J."/>
            <person name="Kim R.W."/>
            <person name="Choi I.Y."/>
            <person name="Choi B.S."/>
            <person name="Lim J.S."/>
            <person name="Lee Y.H."/>
            <person name="Choi D."/>
        </authorList>
    </citation>
    <scope>NUCLEOTIDE SEQUENCE [LARGE SCALE GENOMIC DNA]</scope>
    <source>
        <strain evidence="2">cv. CM334</strain>
    </source>
</reference>
<comment type="caution">
    <text evidence="1">The sequence shown here is derived from an EMBL/GenBank/DDBJ whole genome shotgun (WGS) entry which is preliminary data.</text>
</comment>
<organism evidence="1 2">
    <name type="scientific">Capsicum annuum</name>
    <name type="common">Capsicum pepper</name>
    <dbReference type="NCBI Taxonomy" id="4072"/>
    <lineage>
        <taxon>Eukaryota</taxon>
        <taxon>Viridiplantae</taxon>
        <taxon>Streptophyta</taxon>
        <taxon>Embryophyta</taxon>
        <taxon>Tracheophyta</taxon>
        <taxon>Spermatophyta</taxon>
        <taxon>Magnoliopsida</taxon>
        <taxon>eudicotyledons</taxon>
        <taxon>Gunneridae</taxon>
        <taxon>Pentapetalae</taxon>
        <taxon>asterids</taxon>
        <taxon>lamiids</taxon>
        <taxon>Solanales</taxon>
        <taxon>Solanaceae</taxon>
        <taxon>Solanoideae</taxon>
        <taxon>Capsiceae</taxon>
        <taxon>Capsicum</taxon>
    </lineage>
</organism>
<evidence type="ECO:0000313" key="2">
    <source>
        <dbReference type="Proteomes" id="UP000222542"/>
    </source>
</evidence>
<proteinExistence type="predicted"/>
<dbReference type="Proteomes" id="UP000222542">
    <property type="component" value="Unassembled WGS sequence"/>
</dbReference>
<accession>A0A2G2Z043</accession>
<protein>
    <recommendedName>
        <fullName evidence="3">F-box protein CPR30-like</fullName>
    </recommendedName>
</protein>
<keyword evidence="2" id="KW-1185">Reference proteome</keyword>
<gene>
    <name evidence="1" type="ORF">T459_18904</name>
</gene>
<evidence type="ECO:0000313" key="1">
    <source>
        <dbReference type="EMBL" id="PHT75382.1"/>
    </source>
</evidence>
<dbReference type="OMA" id="CFHITTE"/>
<name>A0A2G2Z043_CAPAN</name>
<dbReference type="STRING" id="4072.A0A2G2Z043"/>